<evidence type="ECO:0000256" key="8">
    <source>
        <dbReference type="ARBA" id="ARBA00022881"/>
    </source>
</evidence>
<evidence type="ECO:0000256" key="6">
    <source>
        <dbReference type="ARBA" id="ARBA00022769"/>
    </source>
</evidence>
<keyword evidence="19" id="KW-1185">Reference proteome</keyword>
<dbReference type="GO" id="GO:0005524">
    <property type="term" value="F:ATP binding"/>
    <property type="evidence" value="ECO:0007669"/>
    <property type="project" value="UniProtKB-UniRule"/>
</dbReference>
<keyword evidence="4 12" id="KW-0547">Nucleotide-binding</keyword>
<evidence type="ECO:0000259" key="16">
    <source>
        <dbReference type="PROSITE" id="PS51192"/>
    </source>
</evidence>
<evidence type="ECO:0000256" key="5">
    <source>
        <dbReference type="ARBA" id="ARBA00022763"/>
    </source>
</evidence>
<dbReference type="GO" id="GO:0016887">
    <property type="term" value="F:ATP hydrolysis activity"/>
    <property type="evidence" value="ECO:0007669"/>
    <property type="project" value="InterPro"/>
</dbReference>
<dbReference type="GO" id="GO:0006289">
    <property type="term" value="P:nucleotide-excision repair"/>
    <property type="evidence" value="ECO:0007669"/>
    <property type="project" value="UniProtKB-UniRule"/>
</dbReference>
<comment type="subunit">
    <text evidence="10 12 13">Forms a heterotetramer with UvrA during the search for lesions. Interacts with UvrC in an incision complex.</text>
</comment>
<dbReference type="SMART" id="SM00490">
    <property type="entry name" value="HELICc"/>
    <property type="match status" value="1"/>
</dbReference>
<accession>A0A926EFH6</accession>
<dbReference type="Pfam" id="PF17757">
    <property type="entry name" value="UvrB_inter"/>
    <property type="match status" value="1"/>
</dbReference>
<dbReference type="GO" id="GO:0009432">
    <property type="term" value="P:SOS response"/>
    <property type="evidence" value="ECO:0007669"/>
    <property type="project" value="UniProtKB-UniRule"/>
</dbReference>
<protein>
    <recommendedName>
        <fullName evidence="11 12">UvrABC system protein B</fullName>
        <shortName evidence="12">Protein UvrB</shortName>
    </recommendedName>
    <alternativeName>
        <fullName evidence="12">Excinuclease ABC subunit B</fullName>
    </alternativeName>
</protein>
<keyword evidence="7 12" id="KW-0067">ATP-binding</keyword>
<dbReference type="PROSITE" id="PS51194">
    <property type="entry name" value="HELICASE_CTER"/>
    <property type="match status" value="1"/>
</dbReference>
<evidence type="ECO:0000259" key="15">
    <source>
        <dbReference type="PROSITE" id="PS50151"/>
    </source>
</evidence>
<dbReference type="CDD" id="cd18790">
    <property type="entry name" value="SF2_C_UvrB"/>
    <property type="match status" value="1"/>
</dbReference>
<evidence type="ECO:0000313" key="19">
    <source>
        <dbReference type="Proteomes" id="UP000655830"/>
    </source>
</evidence>
<evidence type="ECO:0000256" key="11">
    <source>
        <dbReference type="ARBA" id="ARBA00029504"/>
    </source>
</evidence>
<comment type="caution">
    <text evidence="18">The sequence shown here is derived from an EMBL/GenBank/DDBJ whole genome shotgun (WGS) entry which is preliminary data.</text>
</comment>
<dbReference type="InterPro" id="IPR014001">
    <property type="entry name" value="Helicase_ATP-bd"/>
</dbReference>
<dbReference type="Pfam" id="PF12344">
    <property type="entry name" value="UvrB"/>
    <property type="match status" value="1"/>
</dbReference>
<dbReference type="Pfam" id="PF00271">
    <property type="entry name" value="Helicase_C"/>
    <property type="match status" value="1"/>
</dbReference>
<reference evidence="18" key="1">
    <citation type="submission" date="2020-08" db="EMBL/GenBank/DDBJ databases">
        <title>Genome public.</title>
        <authorList>
            <person name="Liu C."/>
            <person name="Sun Q."/>
        </authorList>
    </citation>
    <scope>NUCLEOTIDE SEQUENCE</scope>
    <source>
        <strain evidence="18">NSJ-12</strain>
    </source>
</reference>
<dbReference type="HAMAP" id="MF_00204">
    <property type="entry name" value="UvrB"/>
    <property type="match status" value="1"/>
</dbReference>
<dbReference type="SUPFAM" id="SSF46600">
    <property type="entry name" value="C-terminal UvrC-binding domain of UvrB"/>
    <property type="match status" value="1"/>
</dbReference>
<proteinExistence type="inferred from homology"/>
<feature type="domain" description="Helicase C-terminal" evidence="17">
    <location>
        <begin position="432"/>
        <end position="598"/>
    </location>
</feature>
<comment type="subcellular location">
    <subcellularLocation>
        <location evidence="1 12 13">Cytoplasm</location>
    </subcellularLocation>
</comment>
<dbReference type="InterPro" id="IPR027417">
    <property type="entry name" value="P-loop_NTPase"/>
</dbReference>
<dbReference type="InterPro" id="IPR024759">
    <property type="entry name" value="UvrB_YAD/RRR_dom"/>
</dbReference>
<keyword evidence="14" id="KW-0175">Coiled coil</keyword>
<feature type="domain" description="UVR" evidence="15">
    <location>
        <begin position="625"/>
        <end position="660"/>
    </location>
</feature>
<dbReference type="GO" id="GO:0003677">
    <property type="term" value="F:DNA binding"/>
    <property type="evidence" value="ECO:0007669"/>
    <property type="project" value="UniProtKB-UniRule"/>
</dbReference>
<dbReference type="SUPFAM" id="SSF52540">
    <property type="entry name" value="P-loop containing nucleoside triphosphate hydrolases"/>
    <property type="match status" value="2"/>
</dbReference>
<dbReference type="NCBIfam" id="NF003673">
    <property type="entry name" value="PRK05298.1"/>
    <property type="match status" value="1"/>
</dbReference>
<comment type="function">
    <text evidence="12">The UvrABC repair system catalyzes the recognition and processing of DNA lesions. A damage recognition complex composed of 2 UvrA and 2 UvrB subunits scans DNA for abnormalities. Upon binding of the UvrA(2)B(2) complex to a putative damaged site, the DNA wraps around one UvrB monomer. DNA wrap is dependent on ATP binding by UvrB and probably causes local melting of the DNA helix, facilitating insertion of UvrB beta-hairpin between the DNA strands. Then UvrB probes one DNA strand for the presence of a lesion. If a lesion is found the UvrA subunits dissociate and the UvrB-DNA preincision complex is formed. This complex is subsequently bound by UvrC and the second UvrB is released. If no lesion is found, the DNA wraps around the other UvrB subunit that will check the other stand for damage.</text>
</comment>
<organism evidence="18 19">
    <name type="scientific">Zhenhengia yiwuensis</name>
    <dbReference type="NCBI Taxonomy" id="2763666"/>
    <lineage>
        <taxon>Bacteria</taxon>
        <taxon>Bacillati</taxon>
        <taxon>Bacillota</taxon>
        <taxon>Clostridia</taxon>
        <taxon>Lachnospirales</taxon>
        <taxon>Lachnospiraceae</taxon>
        <taxon>Zhenhengia</taxon>
    </lineage>
</organism>
<comment type="domain">
    <text evidence="12">The beta-hairpin motif is involved in DNA binding.</text>
</comment>
<evidence type="ECO:0000256" key="9">
    <source>
        <dbReference type="ARBA" id="ARBA00023204"/>
    </source>
</evidence>
<dbReference type="Pfam" id="PF04851">
    <property type="entry name" value="ResIII"/>
    <property type="match status" value="1"/>
</dbReference>
<dbReference type="PANTHER" id="PTHR24029">
    <property type="entry name" value="UVRABC SYSTEM PROTEIN B"/>
    <property type="match status" value="1"/>
</dbReference>
<evidence type="ECO:0000256" key="14">
    <source>
        <dbReference type="SAM" id="Coils"/>
    </source>
</evidence>
<evidence type="ECO:0000256" key="13">
    <source>
        <dbReference type="RuleBase" id="RU003587"/>
    </source>
</evidence>
<dbReference type="GO" id="GO:0009380">
    <property type="term" value="C:excinuclease repair complex"/>
    <property type="evidence" value="ECO:0007669"/>
    <property type="project" value="InterPro"/>
</dbReference>
<keyword evidence="3 12" id="KW-0963">Cytoplasm</keyword>
<dbReference type="InterPro" id="IPR036876">
    <property type="entry name" value="UVR_dom_sf"/>
</dbReference>
<gene>
    <name evidence="12 18" type="primary">uvrB</name>
    <name evidence="18" type="ORF">H8718_03595</name>
</gene>
<feature type="short sequence motif" description="Beta-hairpin" evidence="12">
    <location>
        <begin position="94"/>
        <end position="117"/>
    </location>
</feature>
<comment type="similarity">
    <text evidence="2 12 13">Belongs to the UvrB family.</text>
</comment>
<dbReference type="GO" id="GO:0009381">
    <property type="term" value="F:excinuclease ABC activity"/>
    <property type="evidence" value="ECO:0007669"/>
    <property type="project" value="UniProtKB-UniRule"/>
</dbReference>
<evidence type="ECO:0000256" key="7">
    <source>
        <dbReference type="ARBA" id="ARBA00022840"/>
    </source>
</evidence>
<dbReference type="EMBL" id="JACRSY010000004">
    <property type="protein sequence ID" value="MBC8578611.1"/>
    <property type="molecule type" value="Genomic_DNA"/>
</dbReference>
<dbReference type="InterPro" id="IPR001943">
    <property type="entry name" value="UVR_dom"/>
</dbReference>
<dbReference type="PANTHER" id="PTHR24029:SF0">
    <property type="entry name" value="UVRABC SYSTEM PROTEIN B"/>
    <property type="match status" value="1"/>
</dbReference>
<feature type="domain" description="Helicase ATP-binding" evidence="16">
    <location>
        <begin position="28"/>
        <end position="163"/>
    </location>
</feature>
<keyword evidence="9 12" id="KW-0234">DNA repair</keyword>
<dbReference type="SMART" id="SM00487">
    <property type="entry name" value="DEXDc"/>
    <property type="match status" value="1"/>
</dbReference>
<keyword evidence="6 12" id="KW-0228">DNA excision</keyword>
<sequence length="664" mass="75969">MNQTIPFKIESAFKPMGDQPEAIRKMAESIKKGNRYQTLLGVTGSGKTFTMANIIEKTQKPTLIIAHNKTLAAQLYSEFKEFFPNNAVEYFVSYYDYYQPEAYVPQSDTYIEKDSSVNEEIDKLRHSATASLSERRDVIIVASVSCIYGLGDPIDYENQVLSLRQGAEMDRDDVLRKLVQIQYNRNDMDFARSTFRVRGDTVEIIPAGASEKAIRVEFFGDEIDRIAEIDPLTGAVLGYREHVSIFPASHYAISREKMEVAIEAIESELKERLEELKNEDKLLEMQRLSQRTNFDIEMLREMGYCSGVENYSRHLSGREAGSTPFTLLDYFPDDYLIMIDESHMTVPQIRAMYNGDQARKNVLVDYGFRLPSALDNRPLKFEEFEEKINQIMFVSATPAQYELEHSLTIAEQLIRPTGLLDPPIDVRPVKGQIDDLLSEITKRTDKGEKVLVTTLTKRMSEDLTDYLREMGVKVKYLHSDIDTLERIEIVRDLRMGIFDVLVGINLLREGLDIPEVALVAILDADKEGFLRSETSLIQTIGRAARNADGQVIMYADNMTRSMQSAISETNRRRQIQEAYNEEHGIIPQTIKKDIRDLIVATKTAAKNEEFFKEKDPESMSKDELEKTIAKVEKEMKKAARDLQFERAAELRDTLIKLKQILALN</sequence>
<keyword evidence="8 12" id="KW-0267">Excision nuclease</keyword>
<evidence type="ECO:0000256" key="10">
    <source>
        <dbReference type="ARBA" id="ARBA00026033"/>
    </source>
</evidence>
<evidence type="ECO:0000259" key="17">
    <source>
        <dbReference type="PROSITE" id="PS51194"/>
    </source>
</evidence>
<evidence type="ECO:0000313" key="18">
    <source>
        <dbReference type="EMBL" id="MBC8578611.1"/>
    </source>
</evidence>
<evidence type="ECO:0000256" key="2">
    <source>
        <dbReference type="ARBA" id="ARBA00008533"/>
    </source>
</evidence>
<keyword evidence="5 12" id="KW-0227">DNA damage</keyword>
<dbReference type="InterPro" id="IPR041471">
    <property type="entry name" value="UvrB_inter"/>
</dbReference>
<dbReference type="Pfam" id="PF02151">
    <property type="entry name" value="UVR"/>
    <property type="match status" value="1"/>
</dbReference>
<dbReference type="PROSITE" id="PS50151">
    <property type="entry name" value="UVR"/>
    <property type="match status" value="1"/>
</dbReference>
<dbReference type="AlphaFoldDB" id="A0A926EFH6"/>
<dbReference type="InterPro" id="IPR004807">
    <property type="entry name" value="UvrB"/>
</dbReference>
<dbReference type="CDD" id="cd17916">
    <property type="entry name" value="DEXHc_UvrB"/>
    <property type="match status" value="1"/>
</dbReference>
<dbReference type="RefSeq" id="WP_249331577.1">
    <property type="nucleotide sequence ID" value="NZ_JACRSY010000004.1"/>
</dbReference>
<keyword evidence="12 13" id="KW-0742">SOS response</keyword>
<dbReference type="Proteomes" id="UP000655830">
    <property type="component" value="Unassembled WGS sequence"/>
</dbReference>
<evidence type="ECO:0000256" key="1">
    <source>
        <dbReference type="ARBA" id="ARBA00004496"/>
    </source>
</evidence>
<dbReference type="Gene3D" id="4.10.860.10">
    <property type="entry name" value="UVR domain"/>
    <property type="match status" value="1"/>
</dbReference>
<dbReference type="GO" id="GO:0005737">
    <property type="term" value="C:cytoplasm"/>
    <property type="evidence" value="ECO:0007669"/>
    <property type="project" value="UniProtKB-SubCell"/>
</dbReference>
<feature type="binding site" evidence="12">
    <location>
        <begin position="41"/>
        <end position="48"/>
    </location>
    <ligand>
        <name>ATP</name>
        <dbReference type="ChEBI" id="CHEBI:30616"/>
    </ligand>
</feature>
<dbReference type="PROSITE" id="PS51192">
    <property type="entry name" value="HELICASE_ATP_BIND_1"/>
    <property type="match status" value="1"/>
</dbReference>
<dbReference type="InterPro" id="IPR006935">
    <property type="entry name" value="Helicase/UvrB_N"/>
</dbReference>
<evidence type="ECO:0000256" key="4">
    <source>
        <dbReference type="ARBA" id="ARBA00022741"/>
    </source>
</evidence>
<name>A0A926EFH6_9FIRM</name>
<dbReference type="InterPro" id="IPR001650">
    <property type="entry name" value="Helicase_C-like"/>
</dbReference>
<feature type="coiled-coil region" evidence="14">
    <location>
        <begin position="621"/>
        <end position="648"/>
    </location>
</feature>
<feature type="coiled-coil region" evidence="14">
    <location>
        <begin position="255"/>
        <end position="286"/>
    </location>
</feature>
<dbReference type="Gene3D" id="3.40.50.300">
    <property type="entry name" value="P-loop containing nucleotide triphosphate hydrolases"/>
    <property type="match status" value="3"/>
</dbReference>
<evidence type="ECO:0000256" key="12">
    <source>
        <dbReference type="HAMAP-Rule" id="MF_00204"/>
    </source>
</evidence>
<evidence type="ECO:0000256" key="3">
    <source>
        <dbReference type="ARBA" id="ARBA00022490"/>
    </source>
</evidence>
<dbReference type="NCBIfam" id="TIGR00631">
    <property type="entry name" value="uvrb"/>
    <property type="match status" value="1"/>
</dbReference>